<dbReference type="GO" id="GO:0006457">
    <property type="term" value="P:protein folding"/>
    <property type="evidence" value="ECO:0007669"/>
    <property type="project" value="TreeGrafter"/>
</dbReference>
<keyword evidence="11 12" id="KW-0676">Redox-active center</keyword>
<dbReference type="EMBL" id="KE546989">
    <property type="protein sequence ID" value="EPY52658.1"/>
    <property type="molecule type" value="Genomic_DNA"/>
</dbReference>
<dbReference type="InterPro" id="IPR005788">
    <property type="entry name" value="PDI_thioredoxin-like_dom"/>
</dbReference>
<dbReference type="RefSeq" id="XP_013022537.1">
    <property type="nucleotide sequence ID" value="XM_013167083.1"/>
</dbReference>
<reference evidence="17 18" key="1">
    <citation type="journal article" date="2011" name="Science">
        <title>Comparative functional genomics of the fission yeasts.</title>
        <authorList>
            <person name="Rhind N."/>
            <person name="Chen Z."/>
            <person name="Yassour M."/>
            <person name="Thompson D.A."/>
            <person name="Haas B.J."/>
            <person name="Habib N."/>
            <person name="Wapinski I."/>
            <person name="Roy S."/>
            <person name="Lin M.F."/>
            <person name="Heiman D.I."/>
            <person name="Young S.K."/>
            <person name="Furuya K."/>
            <person name="Guo Y."/>
            <person name="Pidoux A."/>
            <person name="Chen H.M."/>
            <person name="Robbertse B."/>
            <person name="Goldberg J.M."/>
            <person name="Aoki K."/>
            <person name="Bayne E.H."/>
            <person name="Berlin A.M."/>
            <person name="Desjardins C.A."/>
            <person name="Dobbs E."/>
            <person name="Dukaj L."/>
            <person name="Fan L."/>
            <person name="FitzGerald M.G."/>
            <person name="French C."/>
            <person name="Gujja S."/>
            <person name="Hansen K."/>
            <person name="Keifenheim D."/>
            <person name="Levin J.Z."/>
            <person name="Mosher R.A."/>
            <person name="Mueller C.A."/>
            <person name="Pfiffner J."/>
            <person name="Priest M."/>
            <person name="Russ C."/>
            <person name="Smialowska A."/>
            <person name="Swoboda P."/>
            <person name="Sykes S.M."/>
            <person name="Vaughn M."/>
            <person name="Vengrova S."/>
            <person name="Yoder R."/>
            <person name="Zeng Q."/>
            <person name="Allshire R."/>
            <person name="Baulcombe D."/>
            <person name="Birren B.W."/>
            <person name="Brown W."/>
            <person name="Ekwall K."/>
            <person name="Kellis M."/>
            <person name="Leatherwood J."/>
            <person name="Levin H."/>
            <person name="Margalit H."/>
            <person name="Martienssen R."/>
            <person name="Nieduszynski C.A."/>
            <person name="Spatafora J.W."/>
            <person name="Friedman N."/>
            <person name="Dalgaard J.Z."/>
            <person name="Baumann P."/>
            <person name="Niki H."/>
            <person name="Regev A."/>
            <person name="Nusbaum C."/>
        </authorList>
    </citation>
    <scope>NUCLEOTIDE SEQUENCE [LARGE SCALE GENOMIC DNA]</scope>
    <source>
        <strain evidence="18">OY26 / ATCC MYA-4695 / CBS 11777 / NBRC 106824 / NRRL Y48691</strain>
    </source>
</reference>
<keyword evidence="7" id="KW-0677">Repeat</keyword>
<comment type="subcellular location">
    <subcellularLocation>
        <location evidence="3">Endoplasmic reticulum lumen</location>
    </subcellularLocation>
</comment>
<dbReference type="GO" id="GO:0034976">
    <property type="term" value="P:response to endoplasmic reticulum stress"/>
    <property type="evidence" value="ECO:0007669"/>
    <property type="project" value="TreeGrafter"/>
</dbReference>
<dbReference type="SUPFAM" id="SSF52833">
    <property type="entry name" value="Thioredoxin-like"/>
    <property type="match status" value="4"/>
</dbReference>
<feature type="domain" description="Thioredoxin" evidence="16">
    <location>
        <begin position="339"/>
        <end position="462"/>
    </location>
</feature>
<dbReference type="Pfam" id="PF00085">
    <property type="entry name" value="Thioredoxin"/>
    <property type="match status" value="2"/>
</dbReference>
<evidence type="ECO:0000256" key="9">
    <source>
        <dbReference type="ARBA" id="ARBA00023157"/>
    </source>
</evidence>
<feature type="signal peptide" evidence="14">
    <location>
        <begin position="1"/>
        <end position="22"/>
    </location>
</feature>
<dbReference type="Proteomes" id="UP000015464">
    <property type="component" value="Unassembled WGS sequence"/>
</dbReference>
<dbReference type="CDD" id="cd02961">
    <property type="entry name" value="PDI_a_family"/>
    <property type="match status" value="1"/>
</dbReference>
<sequence length="498" mass="55847">MHITKFFAAFLALAGGFYTSSADVPKVNKEGLQELLNANALFMTKFYAPWCGHCKSLAPEYELAAEELEKDNISMVEVDCTEEADLCNEYNIRGYPTLSVFKNGGLSNQYSGARRHDALVKYMKKQLLPVVQSVNKDSVETFTQTNEDLAVIAFFDDQKLNATYTDVAESLQDSFAFAASNDKELAKSLNVPFPGIVAFTKDSAQDSNQLVYKGDWEKRDIADFLSVSSIPLLDELNQMTFVRYHSSGLPLGIIFYNSTESRDELYNVFQPIAKQYQDTVRFAFLDALRYGAVAKQMSIEPNWPAFVITHLDNFLKFPYPTSELTSKNMGNFVKEYADGKLQPKIKSQPVPESQGDLTVLVADNFNDIVMDSTKDVLVEFYAPWCGHCKNLAPTYESLAEEYANNKNVVIAKVDATENDLNVSISGFPTIMLFKANDKENPLFYEGSRSLEDMSSFIDKHSSFESSSEAETEDVNEAKQDTKKEGAKVTDDEEAFNEL</sequence>
<keyword evidence="8" id="KW-0256">Endoplasmic reticulum</keyword>
<comment type="catalytic activity">
    <reaction evidence="1 14">
        <text>Catalyzes the rearrangement of -S-S- bonds in proteins.</text>
        <dbReference type="EC" id="5.3.4.1"/>
    </reaction>
</comment>
<feature type="region of interest" description="Disordered" evidence="15">
    <location>
        <begin position="461"/>
        <end position="498"/>
    </location>
</feature>
<comment type="function">
    <text evidence="2">Participates in the folding of proteins containing disulfide bonds, may be involved in glycosylation, prolyl hydroxylation and triglyceride transfer.</text>
</comment>
<evidence type="ECO:0000313" key="17">
    <source>
        <dbReference type="EMBL" id="EPY52658.1"/>
    </source>
</evidence>
<evidence type="ECO:0000256" key="15">
    <source>
        <dbReference type="SAM" id="MobiDB-lite"/>
    </source>
</evidence>
<evidence type="ECO:0000256" key="1">
    <source>
        <dbReference type="ARBA" id="ARBA00001182"/>
    </source>
</evidence>
<comment type="similarity">
    <text evidence="4 13">Belongs to the protein disulfide isomerase family.</text>
</comment>
<dbReference type="PANTHER" id="PTHR18929:SF132">
    <property type="entry name" value="PROTEIN DISULFIDE-ISOMERASE A3"/>
    <property type="match status" value="1"/>
</dbReference>
<keyword evidence="9 12" id="KW-1015">Disulfide bond</keyword>
<dbReference type="NCBIfam" id="TIGR01130">
    <property type="entry name" value="ER_PDI_fam"/>
    <property type="match status" value="1"/>
</dbReference>
<dbReference type="InterPro" id="IPR017937">
    <property type="entry name" value="Thioredoxin_CS"/>
</dbReference>
<evidence type="ECO:0000256" key="7">
    <source>
        <dbReference type="ARBA" id="ARBA00022737"/>
    </source>
</evidence>
<dbReference type="CDD" id="cd02982">
    <property type="entry name" value="PDI_b'_family"/>
    <property type="match status" value="1"/>
</dbReference>
<dbReference type="STRING" id="653667.S9VYB4"/>
<accession>S9VYB4</accession>
<dbReference type="CDD" id="cd02981">
    <property type="entry name" value="PDI_b_family"/>
    <property type="match status" value="1"/>
</dbReference>
<dbReference type="GO" id="GO:0005788">
    <property type="term" value="C:endoplasmic reticulum lumen"/>
    <property type="evidence" value="ECO:0007669"/>
    <property type="project" value="UniProtKB-SubCell"/>
</dbReference>
<evidence type="ECO:0000256" key="4">
    <source>
        <dbReference type="ARBA" id="ARBA00006347"/>
    </source>
</evidence>
<evidence type="ECO:0000313" key="18">
    <source>
        <dbReference type="Proteomes" id="UP000015464"/>
    </source>
</evidence>
<evidence type="ECO:0000256" key="8">
    <source>
        <dbReference type="ARBA" id="ARBA00022824"/>
    </source>
</evidence>
<dbReference type="PRINTS" id="PR00421">
    <property type="entry name" value="THIOREDOXIN"/>
</dbReference>
<dbReference type="HOGENOM" id="CLU_025879_5_0_1"/>
<name>S9VYB4_SCHCR</name>
<feature type="disulfide bond" description="Redox-active" evidence="12">
    <location>
        <begin position="385"/>
        <end position="388"/>
    </location>
</feature>
<evidence type="ECO:0000256" key="2">
    <source>
        <dbReference type="ARBA" id="ARBA00002692"/>
    </source>
</evidence>
<evidence type="ECO:0000256" key="13">
    <source>
        <dbReference type="RuleBase" id="RU004208"/>
    </source>
</evidence>
<evidence type="ECO:0000259" key="16">
    <source>
        <dbReference type="PROSITE" id="PS51352"/>
    </source>
</evidence>
<feature type="chain" id="PRO_5005146817" description="Protein disulfide-isomerase" evidence="14">
    <location>
        <begin position="23"/>
        <end position="498"/>
    </location>
</feature>
<feature type="domain" description="Thioredoxin" evidence="16">
    <location>
        <begin position="13"/>
        <end position="128"/>
    </location>
</feature>
<dbReference type="InterPro" id="IPR005792">
    <property type="entry name" value="Prot_disulphide_isomerase"/>
</dbReference>
<feature type="disulfide bond" description="Redox-active" evidence="12">
    <location>
        <begin position="51"/>
        <end position="54"/>
    </location>
</feature>
<dbReference type="FunFam" id="3.40.30.10:FF:000027">
    <property type="entry name" value="protein disulfide-isomerase A2"/>
    <property type="match status" value="1"/>
</dbReference>
<keyword evidence="6 14" id="KW-0732">Signal</keyword>
<protein>
    <recommendedName>
        <fullName evidence="5 14">Protein disulfide-isomerase</fullName>
        <ecNumber evidence="5 14">5.3.4.1</ecNumber>
    </recommendedName>
</protein>
<dbReference type="NCBIfam" id="TIGR01126">
    <property type="entry name" value="pdi_dom"/>
    <property type="match status" value="2"/>
</dbReference>
<evidence type="ECO:0000256" key="3">
    <source>
        <dbReference type="ARBA" id="ARBA00004319"/>
    </source>
</evidence>
<evidence type="ECO:0000256" key="12">
    <source>
        <dbReference type="PIRSR" id="PIRSR605792-51"/>
    </source>
</evidence>
<gene>
    <name evidence="17" type="ORF">SPOG_01979</name>
</gene>
<dbReference type="EC" id="5.3.4.1" evidence="5 14"/>
<evidence type="ECO:0000256" key="6">
    <source>
        <dbReference type="ARBA" id="ARBA00022729"/>
    </source>
</evidence>
<evidence type="ECO:0000256" key="10">
    <source>
        <dbReference type="ARBA" id="ARBA00023235"/>
    </source>
</evidence>
<dbReference type="GeneID" id="25036303"/>
<dbReference type="OMA" id="FFGMKKD"/>
<keyword evidence="18" id="KW-1185">Reference proteome</keyword>
<keyword evidence="10 14" id="KW-0413">Isomerase</keyword>
<dbReference type="FunFam" id="3.40.30.10:FF:000017">
    <property type="entry name" value="Protein disulfide-isomerase A4"/>
    <property type="match status" value="1"/>
</dbReference>
<dbReference type="PROSITE" id="PS00194">
    <property type="entry name" value="THIOREDOXIN_1"/>
    <property type="match status" value="2"/>
</dbReference>
<dbReference type="PANTHER" id="PTHR18929">
    <property type="entry name" value="PROTEIN DISULFIDE ISOMERASE"/>
    <property type="match status" value="1"/>
</dbReference>
<dbReference type="GO" id="GO:0003756">
    <property type="term" value="F:protein disulfide isomerase activity"/>
    <property type="evidence" value="ECO:0007669"/>
    <property type="project" value="UniProtKB-EC"/>
</dbReference>
<dbReference type="PROSITE" id="PS51352">
    <property type="entry name" value="THIOREDOXIN_2"/>
    <property type="match status" value="2"/>
</dbReference>
<proteinExistence type="inferred from homology"/>
<dbReference type="Gene3D" id="3.40.30.10">
    <property type="entry name" value="Glutaredoxin"/>
    <property type="match status" value="4"/>
</dbReference>
<dbReference type="eggNOG" id="KOG0190">
    <property type="taxonomic scope" value="Eukaryota"/>
</dbReference>
<dbReference type="OrthoDB" id="427280at2759"/>
<dbReference type="AlphaFoldDB" id="S9VYB4"/>
<dbReference type="InterPro" id="IPR013766">
    <property type="entry name" value="Thioredoxin_domain"/>
</dbReference>
<dbReference type="CDD" id="cd02995">
    <property type="entry name" value="PDI_a_PDI_a'_C"/>
    <property type="match status" value="1"/>
</dbReference>
<dbReference type="Pfam" id="PF13848">
    <property type="entry name" value="Thioredoxin_6"/>
    <property type="match status" value="1"/>
</dbReference>
<evidence type="ECO:0000256" key="14">
    <source>
        <dbReference type="RuleBase" id="RU361130"/>
    </source>
</evidence>
<evidence type="ECO:0000256" key="11">
    <source>
        <dbReference type="ARBA" id="ARBA00023284"/>
    </source>
</evidence>
<feature type="compositionally biased region" description="Basic and acidic residues" evidence="15">
    <location>
        <begin position="475"/>
        <end position="489"/>
    </location>
</feature>
<evidence type="ECO:0000256" key="5">
    <source>
        <dbReference type="ARBA" id="ARBA00012723"/>
    </source>
</evidence>
<organism evidence="17 18">
    <name type="scientific">Schizosaccharomyces cryophilus (strain OY26 / ATCC MYA-4695 / CBS 11777 / NBRC 106824 / NRRL Y48691)</name>
    <name type="common">Fission yeast</name>
    <dbReference type="NCBI Taxonomy" id="653667"/>
    <lineage>
        <taxon>Eukaryota</taxon>
        <taxon>Fungi</taxon>
        <taxon>Dikarya</taxon>
        <taxon>Ascomycota</taxon>
        <taxon>Taphrinomycotina</taxon>
        <taxon>Schizosaccharomycetes</taxon>
        <taxon>Schizosaccharomycetales</taxon>
        <taxon>Schizosaccharomycetaceae</taxon>
        <taxon>Schizosaccharomyces</taxon>
    </lineage>
</organism>
<dbReference type="InterPro" id="IPR036249">
    <property type="entry name" value="Thioredoxin-like_sf"/>
</dbReference>